<feature type="transmembrane region" description="Helical" evidence="2">
    <location>
        <begin position="201"/>
        <end position="223"/>
    </location>
</feature>
<keyword evidence="4" id="KW-1185">Reference proteome</keyword>
<dbReference type="EMBL" id="JARQZJ010000124">
    <property type="protein sequence ID" value="KAK9889985.1"/>
    <property type="molecule type" value="Genomic_DNA"/>
</dbReference>
<keyword evidence="2" id="KW-0472">Membrane</keyword>
<evidence type="ECO:0000313" key="4">
    <source>
        <dbReference type="Proteomes" id="UP001431783"/>
    </source>
</evidence>
<name>A0AAW1VD55_9CUCU</name>
<protein>
    <submittedName>
        <fullName evidence="3">Uncharacterized protein</fullName>
    </submittedName>
</protein>
<accession>A0AAW1VD55</accession>
<keyword evidence="2" id="KW-0812">Transmembrane</keyword>
<gene>
    <name evidence="3" type="ORF">WA026_008796</name>
</gene>
<dbReference type="Proteomes" id="UP001431783">
    <property type="component" value="Unassembled WGS sequence"/>
</dbReference>
<evidence type="ECO:0000313" key="3">
    <source>
        <dbReference type="EMBL" id="KAK9889985.1"/>
    </source>
</evidence>
<organism evidence="3 4">
    <name type="scientific">Henosepilachna vigintioctopunctata</name>
    <dbReference type="NCBI Taxonomy" id="420089"/>
    <lineage>
        <taxon>Eukaryota</taxon>
        <taxon>Metazoa</taxon>
        <taxon>Ecdysozoa</taxon>
        <taxon>Arthropoda</taxon>
        <taxon>Hexapoda</taxon>
        <taxon>Insecta</taxon>
        <taxon>Pterygota</taxon>
        <taxon>Neoptera</taxon>
        <taxon>Endopterygota</taxon>
        <taxon>Coleoptera</taxon>
        <taxon>Polyphaga</taxon>
        <taxon>Cucujiformia</taxon>
        <taxon>Coccinelloidea</taxon>
        <taxon>Coccinellidae</taxon>
        <taxon>Epilachninae</taxon>
        <taxon>Epilachnini</taxon>
        <taxon>Henosepilachna</taxon>
    </lineage>
</organism>
<dbReference type="AlphaFoldDB" id="A0AAW1VD55"/>
<proteinExistence type="predicted"/>
<sequence>MEDPNADSEDAETSSEDSWILLSNDEAIADLTSVEDNRNFTVNSLNEAVDGLTDLRIKNIHSDTESDGISIIGESDYSQISESDDDCNNNAIETQSESHEINEDSSIKADELLNEIHTEEQYENLIIVDTDKSANEYLVNEKNCLFNLKESIGSINVEKDLPNVMEAEQGVTIEKLSSKIISDRLTDETSSYICLNHLKQLVTWPSFLCTSIVIFAVIIFPYFSSKIDNANTLDQPDAKQFDEISLADKNIGVLDYLDLVHCMEIIREENDNPYFKRCMKRLLKHRKRFKNNDFTLQFISSSRVENKDSNVIEYIDKFLLKKKYKRMEEYNRYENGKYKKLSKKSPIPLNFILEDYDVSGEDIENYNEKNSFTNENQEKYIAELQNPHQGEDNDSKEKNFKTQFEREALDKSKDQLEELRKSLLRKEIFLKKWQDQLTKREIRLKDKVKKNYRDKKKHFGKFKKQKGELEKDVYENKNNRYTKQIHESILNDKQNKYDKQLKNPVECTDKKNIKGICKMKGIFHKKNQRNYKAKKEALPAFLRENIYNESAKKLNLTFNSKYLRVPTVAKKNRTNMVDENITVDGEWYINLLHGRHDIRKREERASWWFDRAEFRKNRRNKAFWYFQYMINRENLRYRQKKF</sequence>
<reference evidence="3 4" key="1">
    <citation type="submission" date="2023-03" db="EMBL/GenBank/DDBJ databases">
        <title>Genome insight into feeding habits of ladybird beetles.</title>
        <authorList>
            <person name="Li H.-S."/>
            <person name="Huang Y.-H."/>
            <person name="Pang H."/>
        </authorList>
    </citation>
    <scope>NUCLEOTIDE SEQUENCE [LARGE SCALE GENOMIC DNA]</scope>
    <source>
        <strain evidence="3">SYSU_2023b</strain>
        <tissue evidence="3">Whole body</tissue>
    </source>
</reference>
<feature type="coiled-coil region" evidence="1">
    <location>
        <begin position="363"/>
        <end position="426"/>
    </location>
</feature>
<keyword evidence="2" id="KW-1133">Transmembrane helix</keyword>
<comment type="caution">
    <text evidence="3">The sequence shown here is derived from an EMBL/GenBank/DDBJ whole genome shotgun (WGS) entry which is preliminary data.</text>
</comment>
<evidence type="ECO:0000256" key="2">
    <source>
        <dbReference type="SAM" id="Phobius"/>
    </source>
</evidence>
<keyword evidence="1" id="KW-0175">Coiled coil</keyword>
<evidence type="ECO:0000256" key="1">
    <source>
        <dbReference type="SAM" id="Coils"/>
    </source>
</evidence>